<proteinExistence type="inferred from homology"/>
<dbReference type="PANTHER" id="PTHR43463">
    <property type="entry name" value="NICOTINATE-NUCLEOTIDE--DIMETHYLBENZIMIDAZOLE PHOSPHORIBOSYLTRANSFERASE"/>
    <property type="match status" value="1"/>
</dbReference>
<evidence type="ECO:0000256" key="7">
    <source>
        <dbReference type="ARBA" id="ARBA00022679"/>
    </source>
</evidence>
<dbReference type="InterPro" id="IPR036087">
    <property type="entry name" value="Nict_dMeBzImd_PRibTrfase_sf"/>
</dbReference>
<dbReference type="NCBIfam" id="NF000996">
    <property type="entry name" value="PRK00105.1"/>
    <property type="match status" value="1"/>
</dbReference>
<dbReference type="Gene3D" id="1.10.1610.10">
    <property type="match status" value="1"/>
</dbReference>
<dbReference type="RefSeq" id="WP_072795092.1">
    <property type="nucleotide sequence ID" value="NZ_FRAQ01000001.1"/>
</dbReference>
<feature type="active site" description="Proton acceptor" evidence="10">
    <location>
        <position position="318"/>
    </location>
</feature>
<dbReference type="InterPro" id="IPR023195">
    <property type="entry name" value="Nict_dMeBzImd_PRibTrfase_N"/>
</dbReference>
<keyword evidence="5 10" id="KW-0169">Cobalamin biosynthesis</keyword>
<evidence type="ECO:0000313" key="11">
    <source>
        <dbReference type="EMBL" id="SHK09073.1"/>
    </source>
</evidence>
<evidence type="ECO:0000256" key="8">
    <source>
        <dbReference type="ARBA" id="ARBA00030686"/>
    </source>
</evidence>
<organism evidence="11 12">
    <name type="scientific">Marinobacter antarcticus</name>
    <dbReference type="NCBI Taxonomy" id="564117"/>
    <lineage>
        <taxon>Bacteria</taxon>
        <taxon>Pseudomonadati</taxon>
        <taxon>Pseudomonadota</taxon>
        <taxon>Gammaproteobacteria</taxon>
        <taxon>Pseudomonadales</taxon>
        <taxon>Marinobacteraceae</taxon>
        <taxon>Marinobacter</taxon>
    </lineage>
</organism>
<reference evidence="12" key="1">
    <citation type="submission" date="2016-11" db="EMBL/GenBank/DDBJ databases">
        <authorList>
            <person name="Varghese N."/>
            <person name="Submissions S."/>
        </authorList>
    </citation>
    <scope>NUCLEOTIDE SEQUENCE [LARGE SCALE GENOMIC DNA]</scope>
    <source>
        <strain evidence="12">CGMCC 1.10835</strain>
    </source>
</reference>
<dbReference type="GO" id="GO:0008939">
    <property type="term" value="F:nicotinate-nucleotide-dimethylbenzimidazole phosphoribosyltransferase activity"/>
    <property type="evidence" value="ECO:0007669"/>
    <property type="project" value="UniProtKB-UniRule"/>
</dbReference>
<dbReference type="CDD" id="cd02439">
    <property type="entry name" value="DMB-PRT_CobT"/>
    <property type="match status" value="1"/>
</dbReference>
<keyword evidence="12" id="KW-1185">Reference proteome</keyword>
<dbReference type="NCBIfam" id="TIGR03160">
    <property type="entry name" value="cobT_DBIPRT"/>
    <property type="match status" value="1"/>
</dbReference>
<dbReference type="Pfam" id="PF02277">
    <property type="entry name" value="DBI_PRT"/>
    <property type="match status" value="1"/>
</dbReference>
<dbReference type="UniPathway" id="UPA00061">
    <property type="reaction ID" value="UER00516"/>
</dbReference>
<dbReference type="PANTHER" id="PTHR43463:SF1">
    <property type="entry name" value="NICOTINATE-NUCLEOTIDE--DIMETHYLBENZIMIDAZOLE PHOSPHORIBOSYLTRANSFERASE"/>
    <property type="match status" value="1"/>
</dbReference>
<evidence type="ECO:0000256" key="10">
    <source>
        <dbReference type="HAMAP-Rule" id="MF_00230"/>
    </source>
</evidence>
<name>A0A1M6PMD0_9GAMM</name>
<dbReference type="SUPFAM" id="SSF52733">
    <property type="entry name" value="Nicotinate mononucleotide:5,6-dimethylbenzimidazole phosphoribosyltransferase (CobT)"/>
    <property type="match status" value="1"/>
</dbReference>
<dbReference type="STRING" id="564117.SAMN05216369_0378"/>
<dbReference type="EMBL" id="FRAQ01000001">
    <property type="protein sequence ID" value="SHK09073.1"/>
    <property type="molecule type" value="Genomic_DNA"/>
</dbReference>
<evidence type="ECO:0000256" key="2">
    <source>
        <dbReference type="ARBA" id="ARBA00007110"/>
    </source>
</evidence>
<sequence length="356" mass="36682">MSFPSGWINPPRQPEARFFEQAAQRQSVLTKPAGSLGRLEDVAIRLAGLQGTDKPALDHIQISVFVGDHGICEEGISAYPQAVTAQMIANFANGGAAISVLAKSLGAGLEVVNLGTISDVEPGLPGVVDARIAPCTRNFAATNAMTTEQVCTALNHGDAAAQRAADKGCQLFIGGEMGIGNTTSATAIACALMSKNPMKLAGPGTGLNMAGVRRKAEVIISALQRHDDDQDPMAVLEAFGGFEIAALAGAVAGCAARSIPVLIDGYIVSVAALIAVSQQPGIRPWLMFAHRSAEPGHQAILTAMNAEPLLDLEMRLGEGSGAAAAVPLLRVACELHNNMASFADSGVSNKEGSHDG</sequence>
<dbReference type="HAMAP" id="MF_00230">
    <property type="entry name" value="CobT"/>
    <property type="match status" value="1"/>
</dbReference>
<comment type="pathway">
    <text evidence="1 10">Nucleoside biosynthesis; alpha-ribazole biosynthesis; alpha-ribazole from 5,6-dimethylbenzimidazole: step 1/2.</text>
</comment>
<dbReference type="InterPro" id="IPR017846">
    <property type="entry name" value="Nict_dMeBzImd_PRibTrfase_bact"/>
</dbReference>
<dbReference type="GO" id="GO:0009236">
    <property type="term" value="P:cobalamin biosynthetic process"/>
    <property type="evidence" value="ECO:0007669"/>
    <property type="project" value="UniProtKB-UniRule"/>
</dbReference>
<gene>
    <name evidence="10" type="primary">cobT</name>
    <name evidence="11" type="ORF">SAMN05216369_0378</name>
</gene>
<keyword evidence="7 10" id="KW-0808">Transferase</keyword>
<evidence type="ECO:0000313" key="12">
    <source>
        <dbReference type="Proteomes" id="UP000184497"/>
    </source>
</evidence>
<dbReference type="InterPro" id="IPR003200">
    <property type="entry name" value="Nict_dMeBzImd_PRibTrfase"/>
</dbReference>
<dbReference type="OrthoDB" id="9781491at2"/>
<protein>
    <recommendedName>
        <fullName evidence="4 10">Nicotinate-nucleotide--dimethylbenzimidazole phosphoribosyltransferase</fullName>
        <shortName evidence="10">NN:DBI PRT</shortName>
        <ecNumber evidence="3 10">2.4.2.21</ecNumber>
    </recommendedName>
    <alternativeName>
        <fullName evidence="8 10">N(1)-alpha-phosphoribosyltransferase</fullName>
    </alternativeName>
</protein>
<dbReference type="AlphaFoldDB" id="A0A1M6PMD0"/>
<accession>A0A1M6PMD0</accession>
<comment type="function">
    <text evidence="10">Catalyzes the synthesis of alpha-ribazole-5'-phosphate from nicotinate mononucleotide (NAMN) and 5,6-dimethylbenzimidazole (DMB).</text>
</comment>
<dbReference type="EC" id="2.4.2.21" evidence="3 10"/>
<evidence type="ECO:0000256" key="9">
    <source>
        <dbReference type="ARBA" id="ARBA00047340"/>
    </source>
</evidence>
<comment type="similarity">
    <text evidence="2 10">Belongs to the CobT family.</text>
</comment>
<keyword evidence="6 10" id="KW-0328">Glycosyltransferase</keyword>
<evidence type="ECO:0000256" key="6">
    <source>
        <dbReference type="ARBA" id="ARBA00022676"/>
    </source>
</evidence>
<dbReference type="Gene3D" id="3.40.50.10210">
    <property type="match status" value="1"/>
</dbReference>
<evidence type="ECO:0000256" key="4">
    <source>
        <dbReference type="ARBA" id="ARBA00015486"/>
    </source>
</evidence>
<dbReference type="FunFam" id="3.40.50.10210:FF:000001">
    <property type="entry name" value="Nicotinate-nucleotide--dimethylbenzimidazole phosphoribosyltransferase"/>
    <property type="match status" value="1"/>
</dbReference>
<evidence type="ECO:0000256" key="1">
    <source>
        <dbReference type="ARBA" id="ARBA00005049"/>
    </source>
</evidence>
<evidence type="ECO:0000256" key="5">
    <source>
        <dbReference type="ARBA" id="ARBA00022573"/>
    </source>
</evidence>
<dbReference type="Proteomes" id="UP000184497">
    <property type="component" value="Unassembled WGS sequence"/>
</dbReference>
<evidence type="ECO:0000256" key="3">
    <source>
        <dbReference type="ARBA" id="ARBA00011991"/>
    </source>
</evidence>
<comment type="catalytic activity">
    <reaction evidence="9 10">
        <text>5,6-dimethylbenzimidazole + nicotinate beta-D-ribonucleotide = alpha-ribazole 5'-phosphate + nicotinate + H(+)</text>
        <dbReference type="Rhea" id="RHEA:11196"/>
        <dbReference type="ChEBI" id="CHEBI:15378"/>
        <dbReference type="ChEBI" id="CHEBI:15890"/>
        <dbReference type="ChEBI" id="CHEBI:32544"/>
        <dbReference type="ChEBI" id="CHEBI:57502"/>
        <dbReference type="ChEBI" id="CHEBI:57918"/>
        <dbReference type="EC" id="2.4.2.21"/>
    </reaction>
</comment>